<name>A0AA48KLE6_9RHOB</name>
<accession>A0AA48KLE6</accession>
<sequence>MEASLDWPIQGLDRDRVPHLDLHQPTHELHLTWIKALSRPFRDVEADGTAPDGFRVGTGAGRRDDQCLIT</sequence>
<feature type="compositionally biased region" description="Basic and acidic residues" evidence="1">
    <location>
        <begin position="61"/>
        <end position="70"/>
    </location>
</feature>
<feature type="region of interest" description="Disordered" evidence="1">
    <location>
        <begin position="47"/>
        <end position="70"/>
    </location>
</feature>
<protein>
    <submittedName>
        <fullName evidence="2">Uncharacterized protein</fullName>
    </submittedName>
</protein>
<evidence type="ECO:0000313" key="2">
    <source>
        <dbReference type="EMBL" id="BDW86818.1"/>
    </source>
</evidence>
<gene>
    <name evidence="2" type="ORF">MACH21_29950</name>
</gene>
<evidence type="ECO:0000256" key="1">
    <source>
        <dbReference type="SAM" id="MobiDB-lite"/>
    </source>
</evidence>
<dbReference type="KEGG" id="rmai:MACH21_29950"/>
<reference evidence="2 3" key="1">
    <citation type="submission" date="2023-01" db="EMBL/GenBank/DDBJ databases">
        <title>Complete genome sequence of Roseicyclus marinus strain Dej080120_10.</title>
        <authorList>
            <person name="Ueki S."/>
            <person name="Maruyama F."/>
        </authorList>
    </citation>
    <scope>NUCLEOTIDE SEQUENCE [LARGE SCALE GENOMIC DNA]</scope>
    <source>
        <strain evidence="2 3">Dej080120_10</strain>
    </source>
</reference>
<proteinExistence type="predicted"/>
<organism evidence="2 3">
    <name type="scientific">Roseicyclus marinus</name>
    <dbReference type="NCBI Taxonomy" id="2161673"/>
    <lineage>
        <taxon>Bacteria</taxon>
        <taxon>Pseudomonadati</taxon>
        <taxon>Pseudomonadota</taxon>
        <taxon>Alphaproteobacteria</taxon>
        <taxon>Rhodobacterales</taxon>
        <taxon>Roseobacteraceae</taxon>
        <taxon>Roseicyclus</taxon>
    </lineage>
</organism>
<keyword evidence="3" id="KW-1185">Reference proteome</keyword>
<dbReference type="EMBL" id="AP027266">
    <property type="protein sequence ID" value="BDW86818.1"/>
    <property type="molecule type" value="Genomic_DNA"/>
</dbReference>
<evidence type="ECO:0000313" key="3">
    <source>
        <dbReference type="Proteomes" id="UP001337723"/>
    </source>
</evidence>
<dbReference type="AlphaFoldDB" id="A0AA48KLE6"/>
<dbReference type="Proteomes" id="UP001337723">
    <property type="component" value="Chromosome"/>
</dbReference>